<dbReference type="InterPro" id="IPR039426">
    <property type="entry name" value="TonB-dep_rcpt-like"/>
</dbReference>
<dbReference type="InterPro" id="IPR008969">
    <property type="entry name" value="CarboxyPept-like_regulatory"/>
</dbReference>
<dbReference type="Proteomes" id="UP000537718">
    <property type="component" value="Unassembled WGS sequence"/>
</dbReference>
<accession>A0A7W8YU18</accession>
<evidence type="ECO:0000313" key="14">
    <source>
        <dbReference type="EMBL" id="MBB5621800.1"/>
    </source>
</evidence>
<gene>
    <name evidence="14" type="ORF">HDE69_002863</name>
</gene>
<dbReference type="Pfam" id="PF00593">
    <property type="entry name" value="TonB_dep_Rec_b-barrel"/>
    <property type="match status" value="1"/>
</dbReference>
<dbReference type="InterPro" id="IPR037066">
    <property type="entry name" value="Plug_dom_sf"/>
</dbReference>
<dbReference type="EMBL" id="JACHCF010000006">
    <property type="protein sequence ID" value="MBB5621800.1"/>
    <property type="molecule type" value="Genomic_DNA"/>
</dbReference>
<dbReference type="GO" id="GO:0015344">
    <property type="term" value="F:siderophore uptake transmembrane transporter activity"/>
    <property type="evidence" value="ECO:0007669"/>
    <property type="project" value="TreeGrafter"/>
</dbReference>
<dbReference type="PANTHER" id="PTHR30069">
    <property type="entry name" value="TONB-DEPENDENT OUTER MEMBRANE RECEPTOR"/>
    <property type="match status" value="1"/>
</dbReference>
<evidence type="ECO:0000256" key="6">
    <source>
        <dbReference type="ARBA" id="ARBA00023077"/>
    </source>
</evidence>
<keyword evidence="2 10" id="KW-0813">Transport</keyword>
<dbReference type="AlphaFoldDB" id="A0A7W8YU18"/>
<dbReference type="PROSITE" id="PS52016">
    <property type="entry name" value="TONB_DEPENDENT_REC_3"/>
    <property type="match status" value="1"/>
</dbReference>
<proteinExistence type="inferred from homology"/>
<evidence type="ECO:0000256" key="11">
    <source>
        <dbReference type="RuleBase" id="RU003357"/>
    </source>
</evidence>
<keyword evidence="9 10" id="KW-0998">Cell outer membrane</keyword>
<organism evidence="14 15">
    <name type="scientific">Pedobacter cryoconitis</name>
    <dbReference type="NCBI Taxonomy" id="188932"/>
    <lineage>
        <taxon>Bacteria</taxon>
        <taxon>Pseudomonadati</taxon>
        <taxon>Bacteroidota</taxon>
        <taxon>Sphingobacteriia</taxon>
        <taxon>Sphingobacteriales</taxon>
        <taxon>Sphingobacteriaceae</taxon>
        <taxon>Pedobacter</taxon>
    </lineage>
</organism>
<dbReference type="InterPro" id="IPR000531">
    <property type="entry name" value="Beta-barrel_TonB"/>
</dbReference>
<keyword evidence="7 10" id="KW-0472">Membrane</keyword>
<comment type="similarity">
    <text evidence="10 11">Belongs to the TonB-dependent receptor family.</text>
</comment>
<feature type="domain" description="TonB-dependent receptor plug" evidence="13">
    <location>
        <begin position="109"/>
        <end position="251"/>
    </location>
</feature>
<evidence type="ECO:0000259" key="13">
    <source>
        <dbReference type="Pfam" id="PF07715"/>
    </source>
</evidence>
<keyword evidence="3 10" id="KW-1134">Transmembrane beta strand</keyword>
<evidence type="ECO:0000256" key="10">
    <source>
        <dbReference type="PROSITE-ProRule" id="PRU01360"/>
    </source>
</evidence>
<evidence type="ECO:0000256" key="9">
    <source>
        <dbReference type="ARBA" id="ARBA00023237"/>
    </source>
</evidence>
<dbReference type="GO" id="GO:0009279">
    <property type="term" value="C:cell outer membrane"/>
    <property type="evidence" value="ECO:0007669"/>
    <property type="project" value="UniProtKB-SubCell"/>
</dbReference>
<evidence type="ECO:0000256" key="1">
    <source>
        <dbReference type="ARBA" id="ARBA00004571"/>
    </source>
</evidence>
<evidence type="ECO:0000256" key="7">
    <source>
        <dbReference type="ARBA" id="ARBA00023136"/>
    </source>
</evidence>
<keyword evidence="5" id="KW-0732">Signal</keyword>
<keyword evidence="6 11" id="KW-0798">TonB box</keyword>
<dbReference type="SUPFAM" id="SSF56935">
    <property type="entry name" value="Porins"/>
    <property type="match status" value="1"/>
</dbReference>
<dbReference type="Pfam" id="PF13715">
    <property type="entry name" value="CarbopepD_reg_2"/>
    <property type="match status" value="1"/>
</dbReference>
<dbReference type="GO" id="GO:0044718">
    <property type="term" value="P:siderophore transmembrane transport"/>
    <property type="evidence" value="ECO:0007669"/>
    <property type="project" value="TreeGrafter"/>
</dbReference>
<dbReference type="RefSeq" id="WP_183867745.1">
    <property type="nucleotide sequence ID" value="NZ_JACHCF010000006.1"/>
</dbReference>
<comment type="caution">
    <text evidence="14">The sequence shown here is derived from an EMBL/GenBank/DDBJ whole genome shotgun (WGS) entry which is preliminary data.</text>
</comment>
<evidence type="ECO:0000256" key="2">
    <source>
        <dbReference type="ARBA" id="ARBA00022448"/>
    </source>
</evidence>
<dbReference type="InterPro" id="IPR012910">
    <property type="entry name" value="Plug_dom"/>
</dbReference>
<protein>
    <submittedName>
        <fullName evidence="14">Outer membrane receptor protein involved in Fe transport</fullName>
    </submittedName>
</protein>
<dbReference type="PANTHER" id="PTHR30069:SF29">
    <property type="entry name" value="HEMOGLOBIN AND HEMOGLOBIN-HAPTOGLOBIN-BINDING PROTEIN 1-RELATED"/>
    <property type="match status" value="1"/>
</dbReference>
<name>A0A7W8YU18_9SPHI</name>
<dbReference type="SUPFAM" id="SSF49464">
    <property type="entry name" value="Carboxypeptidase regulatory domain-like"/>
    <property type="match status" value="1"/>
</dbReference>
<evidence type="ECO:0000256" key="4">
    <source>
        <dbReference type="ARBA" id="ARBA00022692"/>
    </source>
</evidence>
<evidence type="ECO:0000313" key="15">
    <source>
        <dbReference type="Proteomes" id="UP000537718"/>
    </source>
</evidence>
<evidence type="ECO:0000256" key="5">
    <source>
        <dbReference type="ARBA" id="ARBA00022729"/>
    </source>
</evidence>
<evidence type="ECO:0000256" key="8">
    <source>
        <dbReference type="ARBA" id="ARBA00023170"/>
    </source>
</evidence>
<feature type="domain" description="TonB-dependent receptor-like beta-barrel" evidence="12">
    <location>
        <begin position="336"/>
        <end position="867"/>
    </location>
</feature>
<dbReference type="Gene3D" id="2.40.170.20">
    <property type="entry name" value="TonB-dependent receptor, beta-barrel domain"/>
    <property type="match status" value="1"/>
</dbReference>
<comment type="subcellular location">
    <subcellularLocation>
        <location evidence="1 10">Cell outer membrane</location>
        <topology evidence="1 10">Multi-pass membrane protein</topology>
    </subcellularLocation>
</comment>
<sequence>MLISTTSYAQTISGSLSGKVVDTENRPVQYASVYVNEREINTYTTETGIFSLRQSQLGDEPVTLRISFVGKQTITKTIPKEAWNTPQIFVLQELSLTLENVNVSSERKKSDISNSAIIFDRQAIEQVQAYSLADILNNLPGKKMAAPDLQYRQNITLRSAVSGDPTQEANNSLGVAIYVDGFRQANDANMQTRNVGMRGLTGGAIINHKDPGTGNPAYDSPFGGLDIRNIPSDNIESIEVISGVASAKYGEITDGAIIIQRKAGETPYEFTMRMNGSSTNYSLSKGLNLGKKAGALNISMNYLNSIQDPRNSVKNYRRINGGLMWSVNMLSNLRNTLSLDYSYKKDNSKVDPDDNEQRATFSMDRRLSVTNRTSLSLQSPYLKNITLGMSFDKGYSNSYTQSQLNKAVEGVADKDTTGTYEGYYIPGNYLAIDHIIGEPYNFSANLSLDNNFNTGAVKHTVSLGGNFYVAGNSGQGVIADPKFPGANTDRTKSERPYNFDLQNNILNAGFYLQDKADYLLFNHLLTTNAGIRYDLQNGSASVQPRINLSYQLSKTWSLRAAYGLSAKAPGMSQRYPAPTYFDIPLLNVYNGNVNQSLYLVHTERVTHDNSKLKPSLSKQLELGASANYSFFTTSVYGYIKKNRDGFTSEKNFIQLVLPEYSYTPVEGGKPIYQATGNYKRYTGLTDNAITNNSQSDNYGIELFFSTKKIAAIQTSFNMNTSVGYSYYKNQGYEINEAGISFQEQGRKAWYGIFKASEFSQLDITTKISTDTHIPKLGFVVSVLADIYWKNRRNSLGRTGEPIAYLDKDGGYHAIEQFSPDNYDYGFLSPFSAKANSSQSPPFAYVNMSLRIAKEVKKKFRISVYAYNFLNLMPKYYNPIANSFTTYNNPVNVGGEIAFKF</sequence>
<evidence type="ECO:0000259" key="12">
    <source>
        <dbReference type="Pfam" id="PF00593"/>
    </source>
</evidence>
<evidence type="ECO:0000256" key="3">
    <source>
        <dbReference type="ARBA" id="ARBA00022452"/>
    </source>
</evidence>
<dbReference type="Gene3D" id="2.170.130.10">
    <property type="entry name" value="TonB-dependent receptor, plug domain"/>
    <property type="match status" value="1"/>
</dbReference>
<dbReference type="InterPro" id="IPR036942">
    <property type="entry name" value="Beta-barrel_TonB_sf"/>
</dbReference>
<keyword evidence="8 14" id="KW-0675">Receptor</keyword>
<keyword evidence="4 10" id="KW-0812">Transmembrane</keyword>
<reference evidence="14 15" key="1">
    <citation type="submission" date="2020-08" db="EMBL/GenBank/DDBJ databases">
        <title>Genomic Encyclopedia of Type Strains, Phase IV (KMG-V): Genome sequencing to study the core and pangenomes of soil and plant-associated prokaryotes.</title>
        <authorList>
            <person name="Whitman W."/>
        </authorList>
    </citation>
    <scope>NUCLEOTIDE SEQUENCE [LARGE SCALE GENOMIC DNA]</scope>
    <source>
        <strain evidence="14 15">MP7CTX6</strain>
    </source>
</reference>
<dbReference type="Pfam" id="PF07715">
    <property type="entry name" value="Plug"/>
    <property type="match status" value="1"/>
</dbReference>